<reference evidence="12 13" key="1">
    <citation type="submission" date="2018-03" db="EMBL/GenBank/DDBJ databases">
        <title>Ahniella affigens gen. nov., sp. nov., a gammaproteobacterium isolated from sandy soil near a stream.</title>
        <authorList>
            <person name="Ko Y."/>
            <person name="Kim J.-H."/>
        </authorList>
    </citation>
    <scope>NUCLEOTIDE SEQUENCE [LARGE SCALE GENOMIC DNA]</scope>
    <source>
        <strain evidence="12 13">D13</strain>
    </source>
</reference>
<comment type="similarity">
    <text evidence="2">Belongs to the MoaE family.</text>
</comment>
<dbReference type="Gene3D" id="3.90.1170.40">
    <property type="entry name" value="Molybdopterin biosynthesis MoaE subunit"/>
    <property type="match status" value="1"/>
</dbReference>
<dbReference type="CDD" id="cd00756">
    <property type="entry name" value="MoaE"/>
    <property type="match status" value="1"/>
</dbReference>
<gene>
    <name evidence="12" type="ORF">C7S18_14080</name>
</gene>
<dbReference type="UniPathway" id="UPA00344"/>
<evidence type="ECO:0000256" key="11">
    <source>
        <dbReference type="ARBA" id="ARBA00049878"/>
    </source>
</evidence>
<evidence type="ECO:0000256" key="4">
    <source>
        <dbReference type="ARBA" id="ARBA00013858"/>
    </source>
</evidence>
<evidence type="ECO:0000256" key="9">
    <source>
        <dbReference type="ARBA" id="ARBA00030781"/>
    </source>
</evidence>
<keyword evidence="13" id="KW-1185">Reference proteome</keyword>
<dbReference type="SUPFAM" id="SSF54690">
    <property type="entry name" value="Molybdopterin synthase subunit MoaE"/>
    <property type="match status" value="1"/>
</dbReference>
<dbReference type="EMBL" id="CP027860">
    <property type="protein sequence ID" value="AVP98251.1"/>
    <property type="molecule type" value="Genomic_DNA"/>
</dbReference>
<proteinExistence type="inferred from homology"/>
<dbReference type="Pfam" id="PF02391">
    <property type="entry name" value="MoaE"/>
    <property type="match status" value="1"/>
</dbReference>
<dbReference type="KEGG" id="xba:C7S18_14080"/>
<sequence>MFRVTDQPIQPDALRALCRHDAAGGFCSFEGWVRNHHAGKSVLALDYQAYRELAEAEGQRIVAEAMAQFPVQAIAAEHRIGSLQIGDLAVYVGVSAAHRDAAFAACRYLIDEIKKRVPIWKREHDASGSSEWLHP</sequence>
<evidence type="ECO:0000256" key="6">
    <source>
        <dbReference type="ARBA" id="ARBA00026066"/>
    </source>
</evidence>
<evidence type="ECO:0000313" key="13">
    <source>
        <dbReference type="Proteomes" id="UP000241074"/>
    </source>
</evidence>
<reference evidence="12 13" key="2">
    <citation type="submission" date="2018-03" db="EMBL/GenBank/DDBJ databases">
        <authorList>
            <person name="Keele B.F."/>
        </authorList>
    </citation>
    <scope>NUCLEOTIDE SEQUENCE [LARGE SCALE GENOMIC DNA]</scope>
    <source>
        <strain evidence="12 13">D13</strain>
    </source>
</reference>
<evidence type="ECO:0000256" key="7">
    <source>
        <dbReference type="ARBA" id="ARBA00029745"/>
    </source>
</evidence>
<comment type="subunit">
    <text evidence="6">Heterotetramer of 2 MoaD subunits and 2 MoaE subunits. Also stable as homodimer. The enzyme changes between these two forms during catalysis.</text>
</comment>
<evidence type="ECO:0000256" key="3">
    <source>
        <dbReference type="ARBA" id="ARBA00011950"/>
    </source>
</evidence>
<dbReference type="EC" id="2.8.1.12" evidence="3"/>
<keyword evidence="5" id="KW-0501">Molybdenum cofactor biosynthesis</keyword>
<comment type="catalytic activity">
    <reaction evidence="11">
        <text>2 [molybdopterin-synthase sulfur-carrier protein]-C-terminal-Gly-aminoethanethioate + cyclic pyranopterin phosphate + H2O = molybdopterin + 2 [molybdopterin-synthase sulfur-carrier protein]-C-terminal Gly-Gly + 2 H(+)</text>
        <dbReference type="Rhea" id="RHEA:26333"/>
        <dbReference type="Rhea" id="RHEA-COMP:12202"/>
        <dbReference type="Rhea" id="RHEA-COMP:19907"/>
        <dbReference type="ChEBI" id="CHEBI:15377"/>
        <dbReference type="ChEBI" id="CHEBI:15378"/>
        <dbReference type="ChEBI" id="CHEBI:58698"/>
        <dbReference type="ChEBI" id="CHEBI:59648"/>
        <dbReference type="ChEBI" id="CHEBI:90778"/>
        <dbReference type="ChEBI" id="CHEBI:232372"/>
        <dbReference type="EC" id="2.8.1.12"/>
    </reaction>
</comment>
<dbReference type="GO" id="GO:0030366">
    <property type="term" value="F:molybdopterin synthase activity"/>
    <property type="evidence" value="ECO:0007669"/>
    <property type="project" value="UniProtKB-EC"/>
</dbReference>
<organism evidence="12 13">
    <name type="scientific">Ahniella affigens</name>
    <dbReference type="NCBI Taxonomy" id="2021234"/>
    <lineage>
        <taxon>Bacteria</taxon>
        <taxon>Pseudomonadati</taxon>
        <taxon>Pseudomonadota</taxon>
        <taxon>Gammaproteobacteria</taxon>
        <taxon>Lysobacterales</taxon>
        <taxon>Rhodanobacteraceae</taxon>
        <taxon>Ahniella</taxon>
    </lineage>
</organism>
<comment type="pathway">
    <text evidence="1">Cofactor biosynthesis; molybdopterin biosynthesis.</text>
</comment>
<dbReference type="Proteomes" id="UP000241074">
    <property type="component" value="Chromosome"/>
</dbReference>
<evidence type="ECO:0000256" key="8">
    <source>
        <dbReference type="ARBA" id="ARBA00030407"/>
    </source>
</evidence>
<dbReference type="RefSeq" id="WP_106892171.1">
    <property type="nucleotide sequence ID" value="NZ_CP027860.1"/>
</dbReference>
<dbReference type="InterPro" id="IPR036563">
    <property type="entry name" value="MoaE_sf"/>
</dbReference>
<evidence type="ECO:0000313" key="12">
    <source>
        <dbReference type="EMBL" id="AVP98251.1"/>
    </source>
</evidence>
<name>A0A2P1PTU0_9GAMM</name>
<accession>A0A2P1PTU0</accession>
<dbReference type="AlphaFoldDB" id="A0A2P1PTU0"/>
<protein>
    <recommendedName>
        <fullName evidence="4">Molybdopterin synthase catalytic subunit</fullName>
        <ecNumber evidence="3">2.8.1.12</ecNumber>
    </recommendedName>
    <alternativeName>
        <fullName evidence="9">MPT synthase subunit 2</fullName>
    </alternativeName>
    <alternativeName>
        <fullName evidence="7">Molybdenum cofactor biosynthesis protein E</fullName>
    </alternativeName>
    <alternativeName>
        <fullName evidence="8">Molybdopterin-converting factor large subunit</fullName>
    </alternativeName>
    <alternativeName>
        <fullName evidence="10">Molybdopterin-converting factor subunit 2</fullName>
    </alternativeName>
</protein>
<dbReference type="InterPro" id="IPR003448">
    <property type="entry name" value="Mopterin_biosynth_MoaE"/>
</dbReference>
<dbReference type="PANTHER" id="PTHR23404">
    <property type="entry name" value="MOLYBDOPTERIN SYNTHASE RELATED"/>
    <property type="match status" value="1"/>
</dbReference>
<evidence type="ECO:0000256" key="10">
    <source>
        <dbReference type="ARBA" id="ARBA00032474"/>
    </source>
</evidence>
<dbReference type="OrthoDB" id="9803224at2"/>
<evidence type="ECO:0000256" key="1">
    <source>
        <dbReference type="ARBA" id="ARBA00005046"/>
    </source>
</evidence>
<evidence type="ECO:0000256" key="2">
    <source>
        <dbReference type="ARBA" id="ARBA00005426"/>
    </source>
</evidence>
<dbReference type="GO" id="GO:0006777">
    <property type="term" value="P:Mo-molybdopterin cofactor biosynthetic process"/>
    <property type="evidence" value="ECO:0007669"/>
    <property type="project" value="UniProtKB-KW"/>
</dbReference>
<evidence type="ECO:0000256" key="5">
    <source>
        <dbReference type="ARBA" id="ARBA00023150"/>
    </source>
</evidence>